<gene>
    <name evidence="1" type="ORF">AVDCRST_MAG88-1696</name>
</gene>
<sequence length="44" mass="4661">DAWSALRGPPPRPVCVLPQRSAARAGSAYRLGRRSSGALSLDQL</sequence>
<dbReference type="AlphaFoldDB" id="A0A6J4UXR6"/>
<organism evidence="1">
    <name type="scientific">uncultured Thermomicrobiales bacterium</name>
    <dbReference type="NCBI Taxonomy" id="1645740"/>
    <lineage>
        <taxon>Bacteria</taxon>
        <taxon>Pseudomonadati</taxon>
        <taxon>Thermomicrobiota</taxon>
        <taxon>Thermomicrobia</taxon>
        <taxon>Thermomicrobiales</taxon>
        <taxon>environmental samples</taxon>
    </lineage>
</organism>
<protein>
    <submittedName>
        <fullName evidence="1">Uncharacterized protein</fullName>
    </submittedName>
</protein>
<accession>A0A6J4UXR6</accession>
<feature type="non-terminal residue" evidence="1">
    <location>
        <position position="1"/>
    </location>
</feature>
<reference evidence="1" key="1">
    <citation type="submission" date="2020-02" db="EMBL/GenBank/DDBJ databases">
        <authorList>
            <person name="Meier V. D."/>
        </authorList>
    </citation>
    <scope>NUCLEOTIDE SEQUENCE</scope>
    <source>
        <strain evidence="1">AVDCRST_MAG88</strain>
    </source>
</reference>
<dbReference type="EMBL" id="CADCWM010000488">
    <property type="protein sequence ID" value="CAA9563445.1"/>
    <property type="molecule type" value="Genomic_DNA"/>
</dbReference>
<feature type="non-terminal residue" evidence="1">
    <location>
        <position position="44"/>
    </location>
</feature>
<proteinExistence type="predicted"/>
<evidence type="ECO:0000313" key="1">
    <source>
        <dbReference type="EMBL" id="CAA9563445.1"/>
    </source>
</evidence>
<name>A0A6J4UXR6_9BACT</name>